<proteinExistence type="predicted"/>
<dbReference type="AlphaFoldDB" id="A0A926DPL9"/>
<gene>
    <name evidence="2" type="ORF">H8698_11100</name>
</gene>
<dbReference type="RefSeq" id="WP_249313546.1">
    <property type="nucleotide sequence ID" value="NZ_JACRSU010000004.1"/>
</dbReference>
<dbReference type="NCBIfam" id="TIGR03936">
    <property type="entry name" value="sam_1_link_chp"/>
    <property type="match status" value="1"/>
</dbReference>
<protein>
    <submittedName>
        <fullName evidence="2">DUF2344 domain-containing protein</fullName>
    </submittedName>
</protein>
<evidence type="ECO:0000313" key="2">
    <source>
        <dbReference type="EMBL" id="MBC8541524.1"/>
    </source>
</evidence>
<name>A0A926DPL9_9FIRM</name>
<keyword evidence="3" id="KW-1185">Reference proteome</keyword>
<dbReference type="Proteomes" id="UP000611762">
    <property type="component" value="Unassembled WGS sequence"/>
</dbReference>
<evidence type="ECO:0000259" key="1">
    <source>
        <dbReference type="Pfam" id="PF10105"/>
    </source>
</evidence>
<reference evidence="2" key="1">
    <citation type="submission" date="2020-08" db="EMBL/GenBank/DDBJ databases">
        <title>Genome public.</title>
        <authorList>
            <person name="Liu C."/>
            <person name="Sun Q."/>
        </authorList>
    </citation>
    <scope>NUCLEOTIDE SEQUENCE</scope>
    <source>
        <strain evidence="2">H8</strain>
    </source>
</reference>
<feature type="domain" description="DUF2344" evidence="1">
    <location>
        <begin position="3"/>
        <end position="180"/>
    </location>
</feature>
<evidence type="ECO:0000313" key="3">
    <source>
        <dbReference type="Proteomes" id="UP000611762"/>
    </source>
</evidence>
<dbReference type="EMBL" id="JACRSU010000004">
    <property type="protein sequence ID" value="MBC8541524.1"/>
    <property type="molecule type" value="Genomic_DNA"/>
</dbReference>
<comment type="caution">
    <text evidence="2">The sequence shown here is derived from an EMBL/GenBank/DDBJ whole genome shotgun (WGS) entry which is preliminary data.</text>
</comment>
<accession>A0A926DPL9</accession>
<dbReference type="Pfam" id="PF10105">
    <property type="entry name" value="DUF2344"/>
    <property type="match status" value="1"/>
</dbReference>
<organism evidence="2 3">
    <name type="scientific">Congzhengia minquanensis</name>
    <dbReference type="NCBI Taxonomy" id="2763657"/>
    <lineage>
        <taxon>Bacteria</taxon>
        <taxon>Bacillati</taxon>
        <taxon>Bacillota</taxon>
        <taxon>Clostridia</taxon>
        <taxon>Eubacteriales</taxon>
        <taxon>Oscillospiraceae</taxon>
        <taxon>Congzhengia</taxon>
    </lineage>
</organism>
<sequence length="215" mass="24595">MAKFRIQFTKYGDMKYVSHLDMIRLFTRMFHRAELPVAYSNGFNPHPKMSVLLPLSVGFESSCEYLDAEFEKSVSMLECLKKLKSAAPLGMEIPQICELNETSRKAKEIRYASYDITTDAKIDADNLERFLERETVEIVKKTKRSEGVADIRSDIMDLCRKEEHSFSAVISAGSNANLKPDLLIEAMKTYIEEFRPQTVSICRTGILTERGEPMM</sequence>
<dbReference type="InterPro" id="IPR018768">
    <property type="entry name" value="DUF2344"/>
</dbReference>